<dbReference type="GO" id="GO:0052689">
    <property type="term" value="F:carboxylic ester hydrolase activity"/>
    <property type="evidence" value="ECO:0007669"/>
    <property type="project" value="UniProtKB-ARBA"/>
</dbReference>
<organism evidence="4 5">
    <name type="scientific">Ajellomyces capsulatus</name>
    <name type="common">Darling's disease fungus</name>
    <name type="synonym">Histoplasma capsulatum</name>
    <dbReference type="NCBI Taxonomy" id="5037"/>
    <lineage>
        <taxon>Eukaryota</taxon>
        <taxon>Fungi</taxon>
        <taxon>Dikarya</taxon>
        <taxon>Ascomycota</taxon>
        <taxon>Pezizomycotina</taxon>
        <taxon>Eurotiomycetes</taxon>
        <taxon>Eurotiomycetidae</taxon>
        <taxon>Onygenales</taxon>
        <taxon>Ajellomycetaceae</taxon>
        <taxon>Histoplasma</taxon>
    </lineage>
</organism>
<evidence type="ECO:0000313" key="4">
    <source>
        <dbReference type="EMBL" id="QSS63080.1"/>
    </source>
</evidence>
<sequence length="236" mass="25079">MRTALAIAPVMSLILAIAHLAIAILLPIPVAQVQTATVSCTAITIITARGTSEEPGEGRLASIAGDLGNERQNSKRIALDYPADLFPYSLSLYKGIQALTGLLNTSVSSCPQSKIVLLGYSQGAHVIGNVLCGGAFAERAVDRTIVDKVSAIIFMADPRHVPGKSFDVGSSTRSGLFPRPDSEACDAYASRMRSYCDSGDPVCDSGFDREVHSAVVEKYRSYAVAFVTRVLGRQRA</sequence>
<name>A0A8A1MD00_AJECA</name>
<evidence type="ECO:0008006" key="6">
    <source>
        <dbReference type="Google" id="ProtNLM"/>
    </source>
</evidence>
<dbReference type="EMBL" id="CP069114">
    <property type="protein sequence ID" value="QSS63080.1"/>
    <property type="molecule type" value="Genomic_DNA"/>
</dbReference>
<dbReference type="SUPFAM" id="SSF53474">
    <property type="entry name" value="alpha/beta-Hydrolases"/>
    <property type="match status" value="1"/>
</dbReference>
<dbReference type="OrthoDB" id="2586582at2759"/>
<dbReference type="InterPro" id="IPR000675">
    <property type="entry name" value="Cutinase/axe"/>
</dbReference>
<evidence type="ECO:0000256" key="2">
    <source>
        <dbReference type="ARBA" id="ARBA00023157"/>
    </source>
</evidence>
<keyword evidence="1" id="KW-0378">Hydrolase</keyword>
<dbReference type="AlphaFoldDB" id="A0A8A1MD00"/>
<feature type="chain" id="PRO_5034173798" description="Acetylxylan esterase" evidence="3">
    <location>
        <begin position="24"/>
        <end position="236"/>
    </location>
</feature>
<feature type="signal peptide" evidence="3">
    <location>
        <begin position="1"/>
        <end position="23"/>
    </location>
</feature>
<reference evidence="4" key="1">
    <citation type="submission" date="2021-01" db="EMBL/GenBank/DDBJ databases">
        <title>Chromosome-level genome assembly of a human fungal pathogen reveals clustering of transcriptionally co-regulated genes.</title>
        <authorList>
            <person name="Voorhies M."/>
            <person name="Cohen S."/>
            <person name="Shea T.P."/>
            <person name="Petrus S."/>
            <person name="Munoz J.F."/>
            <person name="Poplawski S."/>
            <person name="Goldman W.E."/>
            <person name="Michael T."/>
            <person name="Cuomo C.A."/>
            <person name="Sil A."/>
            <person name="Beyhan S."/>
        </authorList>
    </citation>
    <scope>NUCLEOTIDE SEQUENCE</scope>
    <source>
        <strain evidence="4">WU24</strain>
    </source>
</reference>
<accession>A0A8A1MD00</accession>
<evidence type="ECO:0000313" key="5">
    <source>
        <dbReference type="Proteomes" id="UP000663671"/>
    </source>
</evidence>
<keyword evidence="2" id="KW-1015">Disulfide bond</keyword>
<dbReference type="PANTHER" id="PTHR33630:SF9">
    <property type="entry name" value="CUTINASE 4"/>
    <property type="match status" value="1"/>
</dbReference>
<evidence type="ECO:0000256" key="3">
    <source>
        <dbReference type="SAM" id="SignalP"/>
    </source>
</evidence>
<dbReference type="Gene3D" id="3.40.50.1820">
    <property type="entry name" value="alpha/beta hydrolase"/>
    <property type="match status" value="1"/>
</dbReference>
<proteinExistence type="predicted"/>
<keyword evidence="3" id="KW-0732">Signal</keyword>
<dbReference type="InterPro" id="IPR029058">
    <property type="entry name" value="AB_hydrolase_fold"/>
</dbReference>
<protein>
    <recommendedName>
        <fullName evidence="6">Acetylxylan esterase</fullName>
    </recommendedName>
</protein>
<gene>
    <name evidence="4" type="ORF">I7I51_00137</name>
</gene>
<dbReference type="PANTHER" id="PTHR33630">
    <property type="entry name" value="CUTINASE RV1984C-RELATED-RELATED"/>
    <property type="match status" value="1"/>
</dbReference>
<dbReference type="VEuPathDB" id="FungiDB:I7I51_00137"/>
<dbReference type="Proteomes" id="UP000663671">
    <property type="component" value="Chromosome 1"/>
</dbReference>
<dbReference type="Pfam" id="PF01083">
    <property type="entry name" value="Cutinase"/>
    <property type="match status" value="1"/>
</dbReference>
<dbReference type="SMART" id="SM01110">
    <property type="entry name" value="Cutinase"/>
    <property type="match status" value="1"/>
</dbReference>
<evidence type="ECO:0000256" key="1">
    <source>
        <dbReference type="ARBA" id="ARBA00022801"/>
    </source>
</evidence>